<comment type="caution">
    <text evidence="6">The sequence shown here is derived from an EMBL/GenBank/DDBJ whole genome shotgun (WGS) entry which is preliminary data.</text>
</comment>
<dbReference type="Pfam" id="PF00071">
    <property type="entry name" value="Ras"/>
    <property type="match status" value="1"/>
</dbReference>
<dbReference type="GO" id="GO:0005525">
    <property type="term" value="F:GTP binding"/>
    <property type="evidence" value="ECO:0007669"/>
    <property type="project" value="InterPro"/>
</dbReference>
<dbReference type="SMART" id="SM00365">
    <property type="entry name" value="LRR_SD22"/>
    <property type="match status" value="4"/>
</dbReference>
<dbReference type="PROSITE" id="PS51420">
    <property type="entry name" value="RHO"/>
    <property type="match status" value="1"/>
</dbReference>
<dbReference type="SUPFAM" id="SSF52540">
    <property type="entry name" value="P-loop containing nucleoside triphosphate hydrolases"/>
    <property type="match status" value="1"/>
</dbReference>
<keyword evidence="3" id="KW-0677">Repeat</keyword>
<dbReference type="InterPro" id="IPR003591">
    <property type="entry name" value="Leu-rich_rpt_typical-subtyp"/>
</dbReference>
<keyword evidence="7" id="KW-1185">Reference proteome</keyword>
<evidence type="ECO:0000256" key="2">
    <source>
        <dbReference type="ARBA" id="ARBA00022614"/>
    </source>
</evidence>
<dbReference type="OrthoDB" id="6334211at2759"/>
<gene>
    <name evidence="6" type="ORF">PGLA1383_LOCUS40665</name>
</gene>
<dbReference type="InterPro" id="IPR027417">
    <property type="entry name" value="P-loop_NTPase"/>
</dbReference>
<dbReference type="Gene3D" id="3.40.50.300">
    <property type="entry name" value="P-loop containing nucleotide triphosphate hydrolases"/>
    <property type="match status" value="1"/>
</dbReference>
<dbReference type="AlphaFoldDB" id="A0A813GL39"/>
<keyword evidence="2" id="KW-0433">Leucine-rich repeat</keyword>
<dbReference type="Proteomes" id="UP000654075">
    <property type="component" value="Unassembled WGS sequence"/>
</dbReference>
<name>A0A813GL39_POLGL</name>
<dbReference type="PROSITE" id="PS51450">
    <property type="entry name" value="LRR"/>
    <property type="match status" value="5"/>
</dbReference>
<protein>
    <submittedName>
        <fullName evidence="6">Uncharacterized protein</fullName>
    </submittedName>
</protein>
<dbReference type="Gene3D" id="3.80.10.10">
    <property type="entry name" value="Ribonuclease Inhibitor"/>
    <property type="match status" value="2"/>
</dbReference>
<dbReference type="InterPro" id="IPR032675">
    <property type="entry name" value="LRR_dom_sf"/>
</dbReference>
<evidence type="ECO:0000313" key="6">
    <source>
        <dbReference type="EMBL" id="CAE8623397.1"/>
    </source>
</evidence>
<dbReference type="OMA" id="ARACHPA"/>
<feature type="non-terminal residue" evidence="6">
    <location>
        <position position="1"/>
    </location>
</feature>
<dbReference type="InterPro" id="IPR001806">
    <property type="entry name" value="Small_GTPase"/>
</dbReference>
<evidence type="ECO:0000256" key="5">
    <source>
        <dbReference type="ARBA" id="ARBA00023273"/>
    </source>
</evidence>
<evidence type="ECO:0000256" key="1">
    <source>
        <dbReference type="ARBA" id="ARBA00004138"/>
    </source>
</evidence>
<sequence length="1103" mass="121627">HVCLLGDAGVGQSTFLRCFRGAAGAASGGAAENTADSASKLTTKVFDERLGAQLESVVALVELDGDPCRVRFTDGVGGPFFRRLRDTALGTAHCVLLCFNTDSAESLAHIKERWLPTLWASGCEAPWLLVGLRTDLREKRRAAGKDMSCSVSQQEGLEFAQRFGAYSYVECSSYFADTVQQVVDDSLSAAGMFYEMQWQLQPEAAFADTGMLQRAYVTTMPKVGDEDESSEAWLIHERLNVTDDPHPVQSQQVQENLSQLGDAGSRQHAYLRCDLMGVCLTSLDKIRTFVQLQFLNVSRNSLRTLEPLGALRNLLHLNASHNCLIRTQCFTAPEGLETVDMSYNMIVELGEWKVHRYLREVNLRGNFISEIGPGLLGNGELRMLDLSENYIRHLENLDDLDLRTLLLAQNRLTSLEGVALLSKLHVLDVQHNNITSVSALRSEDIPRLRKLKVADNRISQIDELANLASFSFLSDLNVQPNPVSQLPYYRAQVLHRLPRLRSLDSRVVSAEERVKTVLIFGADVETRREIFEELLPEETFVDRRLITAEGIAEMELQQFGRNGDAGPFGRDANSDAMTFGLEGPPRTRLQQSKFRQRVELARIGGEPEGVADFANFPAPYMGFGVCDEDLPALLEAVAEGGVEELLLGAARISANGVRELVAFLKDTPCRLRHVDLAGCQAVSQLGMELVNTFPFSKFFSLETGNCGLSEPTVVRLRNQSAEAEHALTLAVEERTRSAQAVAAYVAKQETLEDFAAETRAGGAPPATPPALYHPLKWRQGGEAHARASLKNFDKANPKGLVQASGGRWTLTGKTGGITRIDGQMFQLLREELEAVLLEWGCLFLEGESDDVPPTMAVASRQLPDAFCAAFGADAMMARDNPKLLGFVLWEGIDPEAARKSWEERWGAEQKRLQRLKEAGVKAHDEGSLPPGVASGQLMAHLSYLCQTLAGEVLKPLSHFDLKKVSETHRDVAPRRGLDLHQALAAGKVAIDSVLGCSFGVDSLNFKLQSLVEEPLLVTVRRGTIFQHVDWSHRQNLLVSIDYVIEVPPRGSAQKYMHAYGMSSSCACCNGNAMNLTDVYLDDDAILASQALVWDHFEGIFKRE</sequence>
<dbReference type="InterPro" id="IPR001611">
    <property type="entry name" value="Leu-rich_rpt"/>
</dbReference>
<dbReference type="SMART" id="SM00174">
    <property type="entry name" value="RHO"/>
    <property type="match status" value="1"/>
</dbReference>
<dbReference type="PROSITE" id="PS51419">
    <property type="entry name" value="RAB"/>
    <property type="match status" value="1"/>
</dbReference>
<keyword evidence="4" id="KW-0969">Cilium</keyword>
<organism evidence="6 7">
    <name type="scientific">Polarella glacialis</name>
    <name type="common">Dinoflagellate</name>
    <dbReference type="NCBI Taxonomy" id="89957"/>
    <lineage>
        <taxon>Eukaryota</taxon>
        <taxon>Sar</taxon>
        <taxon>Alveolata</taxon>
        <taxon>Dinophyceae</taxon>
        <taxon>Suessiales</taxon>
        <taxon>Suessiaceae</taxon>
        <taxon>Polarella</taxon>
    </lineage>
</organism>
<dbReference type="PANTHER" id="PTHR45973">
    <property type="entry name" value="PROTEIN PHOSPHATASE 1 REGULATORY SUBUNIT SDS22-RELATED"/>
    <property type="match status" value="1"/>
</dbReference>
<keyword evidence="5" id="KW-0966">Cell projection</keyword>
<comment type="subcellular location">
    <subcellularLocation>
        <location evidence="1">Cell projection</location>
        <location evidence="1">Cilium</location>
    </subcellularLocation>
</comment>
<accession>A0A813GL39</accession>
<dbReference type="SMART" id="SM00369">
    <property type="entry name" value="LRR_TYP"/>
    <property type="match status" value="4"/>
</dbReference>
<reference evidence="6" key="1">
    <citation type="submission" date="2021-02" db="EMBL/GenBank/DDBJ databases">
        <authorList>
            <person name="Dougan E. K."/>
            <person name="Rhodes N."/>
            <person name="Thang M."/>
            <person name="Chan C."/>
        </authorList>
    </citation>
    <scope>NUCLEOTIDE SEQUENCE</scope>
</reference>
<dbReference type="EMBL" id="CAJNNV010028160">
    <property type="protein sequence ID" value="CAE8623397.1"/>
    <property type="molecule type" value="Genomic_DNA"/>
</dbReference>
<proteinExistence type="predicted"/>
<dbReference type="PANTHER" id="PTHR45973:SF9">
    <property type="entry name" value="LEUCINE-RICH REPEAT-CONTAINING PROTEIN 46"/>
    <property type="match status" value="1"/>
</dbReference>
<evidence type="ECO:0000256" key="3">
    <source>
        <dbReference type="ARBA" id="ARBA00022737"/>
    </source>
</evidence>
<dbReference type="PROSITE" id="PS51421">
    <property type="entry name" value="RAS"/>
    <property type="match status" value="1"/>
</dbReference>
<evidence type="ECO:0000256" key="4">
    <source>
        <dbReference type="ARBA" id="ARBA00023069"/>
    </source>
</evidence>
<dbReference type="GO" id="GO:0003924">
    <property type="term" value="F:GTPase activity"/>
    <property type="evidence" value="ECO:0007669"/>
    <property type="project" value="InterPro"/>
</dbReference>
<dbReference type="InterPro" id="IPR050576">
    <property type="entry name" value="Cilia_flagella_integrity"/>
</dbReference>
<dbReference type="SUPFAM" id="SSF52058">
    <property type="entry name" value="L domain-like"/>
    <property type="match status" value="1"/>
</dbReference>
<dbReference type="Pfam" id="PF14580">
    <property type="entry name" value="LRR_9"/>
    <property type="match status" value="1"/>
</dbReference>
<evidence type="ECO:0000313" key="7">
    <source>
        <dbReference type="Proteomes" id="UP000654075"/>
    </source>
</evidence>